<organism evidence="2 3">
    <name type="scientific">Zizania palustris</name>
    <name type="common">Northern wild rice</name>
    <dbReference type="NCBI Taxonomy" id="103762"/>
    <lineage>
        <taxon>Eukaryota</taxon>
        <taxon>Viridiplantae</taxon>
        <taxon>Streptophyta</taxon>
        <taxon>Embryophyta</taxon>
        <taxon>Tracheophyta</taxon>
        <taxon>Spermatophyta</taxon>
        <taxon>Magnoliopsida</taxon>
        <taxon>Liliopsida</taxon>
        <taxon>Poales</taxon>
        <taxon>Poaceae</taxon>
        <taxon>BOP clade</taxon>
        <taxon>Oryzoideae</taxon>
        <taxon>Oryzeae</taxon>
        <taxon>Zizaniinae</taxon>
        <taxon>Zizania</taxon>
    </lineage>
</organism>
<evidence type="ECO:0000313" key="3">
    <source>
        <dbReference type="Proteomes" id="UP000729402"/>
    </source>
</evidence>
<name>A0A8J5WG05_ZIZPA</name>
<protein>
    <submittedName>
        <fullName evidence="2">Uncharacterized protein</fullName>
    </submittedName>
</protein>
<dbReference type="EMBL" id="JAAALK010000081">
    <property type="protein sequence ID" value="KAG8090848.1"/>
    <property type="molecule type" value="Genomic_DNA"/>
</dbReference>
<gene>
    <name evidence="2" type="ORF">GUJ93_ZPchr0011g27495</name>
</gene>
<evidence type="ECO:0000256" key="1">
    <source>
        <dbReference type="SAM" id="MobiDB-lite"/>
    </source>
</evidence>
<feature type="region of interest" description="Disordered" evidence="1">
    <location>
        <begin position="29"/>
        <end position="68"/>
    </location>
</feature>
<reference evidence="2" key="2">
    <citation type="submission" date="2021-02" db="EMBL/GenBank/DDBJ databases">
        <authorList>
            <person name="Kimball J.A."/>
            <person name="Haas M.W."/>
            <person name="Macchietto M."/>
            <person name="Kono T."/>
            <person name="Duquette J."/>
            <person name="Shao M."/>
        </authorList>
    </citation>
    <scope>NUCLEOTIDE SEQUENCE</scope>
    <source>
        <tissue evidence="2">Fresh leaf tissue</tissue>
    </source>
</reference>
<reference evidence="2" key="1">
    <citation type="journal article" date="2021" name="bioRxiv">
        <title>Whole Genome Assembly and Annotation of Northern Wild Rice, Zizania palustris L., Supports a Whole Genome Duplication in the Zizania Genus.</title>
        <authorList>
            <person name="Haas M."/>
            <person name="Kono T."/>
            <person name="Macchietto M."/>
            <person name="Millas R."/>
            <person name="McGilp L."/>
            <person name="Shao M."/>
            <person name="Duquette J."/>
            <person name="Hirsch C.N."/>
            <person name="Kimball J."/>
        </authorList>
    </citation>
    <scope>NUCLEOTIDE SEQUENCE</scope>
    <source>
        <tissue evidence="2">Fresh leaf tissue</tissue>
    </source>
</reference>
<dbReference type="AlphaFoldDB" id="A0A8J5WG05"/>
<accession>A0A8J5WG05</accession>
<comment type="caution">
    <text evidence="2">The sequence shown here is derived from an EMBL/GenBank/DDBJ whole genome shotgun (WGS) entry which is preliminary data.</text>
</comment>
<evidence type="ECO:0000313" key="2">
    <source>
        <dbReference type="EMBL" id="KAG8090848.1"/>
    </source>
</evidence>
<proteinExistence type="predicted"/>
<keyword evidence="3" id="KW-1185">Reference proteome</keyword>
<dbReference type="Proteomes" id="UP000729402">
    <property type="component" value="Unassembled WGS sequence"/>
</dbReference>
<sequence>MPLPSPHGAHGAPRPQLLGRWLLQPRLLPREPPANDVRGDHGLPPRAPRGRVVGHGGGCGGSRSTNTRVGQSWKLWGSHGYLRRQGASCGGSMVHRGGSFIVGHTFEPLEQLGAFEDEEEYGYEAHF</sequence>